<dbReference type="Gene3D" id="1.10.10.10">
    <property type="entry name" value="Winged helix-like DNA-binding domain superfamily/Winged helix DNA-binding domain"/>
    <property type="match status" value="1"/>
</dbReference>
<name>A0A285AVU3_9ENTR</name>
<dbReference type="Pfam" id="PF03466">
    <property type="entry name" value="LysR_substrate"/>
    <property type="match status" value="1"/>
</dbReference>
<keyword evidence="4" id="KW-0804">Transcription</keyword>
<dbReference type="EMBL" id="JABXRN010000001">
    <property type="protein sequence ID" value="MBA8123904.1"/>
    <property type="molecule type" value="Genomic_DNA"/>
</dbReference>
<dbReference type="Proteomes" id="UP000254571">
    <property type="component" value="Unassembled WGS sequence"/>
</dbReference>
<dbReference type="InterPro" id="IPR050389">
    <property type="entry name" value="LysR-type_TF"/>
</dbReference>
<reference evidence="13 14" key="4">
    <citation type="submission" date="2020-06" db="EMBL/GenBank/DDBJ databases">
        <title>REHAB project genomes.</title>
        <authorList>
            <person name="Shaw L.P."/>
        </authorList>
    </citation>
    <scope>NUCLEOTIDE SEQUENCE [LARGE SCALE GENOMIC DNA]</scope>
    <source>
        <strain evidence="6 14">RHBSTW-00092</strain>
        <strain evidence="13">RHBSTW-00555</strain>
    </source>
</reference>
<protein>
    <submittedName>
        <fullName evidence="6">LysR family transcriptional regulator</fullName>
    </submittedName>
    <submittedName>
        <fullName evidence="9">Putative LysR family regulatory protein</fullName>
    </submittedName>
</protein>
<reference evidence="7 15" key="6">
    <citation type="submission" date="2024-04" db="EMBL/GenBank/DDBJ databases">
        <title>Draft genome assemblies of urinary isolates.</title>
        <authorList>
            <person name="Appleberry H."/>
            <person name="Kula A."/>
            <person name="Wolfe A.J."/>
            <person name="Putonti C."/>
        </authorList>
    </citation>
    <scope>NUCLEOTIDE SEQUENCE [LARGE SCALE GENOMIC DNA]</scope>
    <source>
        <strain evidence="7 15">UMB12529</strain>
    </source>
</reference>
<evidence type="ECO:0000313" key="15">
    <source>
        <dbReference type="Proteomes" id="UP001458070"/>
    </source>
</evidence>
<dbReference type="SUPFAM" id="SSF46785">
    <property type="entry name" value="Winged helix' DNA-binding domain"/>
    <property type="match status" value="1"/>
</dbReference>
<dbReference type="GO" id="GO:0003677">
    <property type="term" value="F:DNA binding"/>
    <property type="evidence" value="ECO:0007669"/>
    <property type="project" value="UniProtKB-KW"/>
</dbReference>
<organism evidence="9 11">
    <name type="scientific">Klebsiella grimontii</name>
    <dbReference type="NCBI Taxonomy" id="2058152"/>
    <lineage>
        <taxon>Bacteria</taxon>
        <taxon>Pseudomonadati</taxon>
        <taxon>Pseudomonadota</taxon>
        <taxon>Gammaproteobacteria</taxon>
        <taxon>Enterobacterales</taxon>
        <taxon>Enterobacteriaceae</taxon>
        <taxon>Klebsiella/Raoultella group</taxon>
        <taxon>Klebsiella</taxon>
    </lineage>
</organism>
<dbReference type="Proteomes" id="UP000510937">
    <property type="component" value="Chromosome"/>
</dbReference>
<evidence type="ECO:0000313" key="14">
    <source>
        <dbReference type="Proteomes" id="UP000557483"/>
    </source>
</evidence>
<dbReference type="EMBL" id="CP055315">
    <property type="protein sequence ID" value="QLO54920.1"/>
    <property type="molecule type" value="Genomic_DNA"/>
</dbReference>
<dbReference type="InterPro" id="IPR036388">
    <property type="entry name" value="WH-like_DNA-bd_sf"/>
</dbReference>
<dbReference type="RefSeq" id="WP_004133290.1">
    <property type="nucleotide sequence ID" value="NZ_CABGKG010000017.1"/>
</dbReference>
<reference evidence="8" key="5">
    <citation type="journal article" date="2021" name="Microb. Genom.">
        <title>A genomic epidemiological study shows that prevalence of antimicrobial resistance in Enterobacterales is associated with the livestock host, as well as antimicrobial usage.</title>
        <authorList>
            <person name="AbuOun M."/>
            <person name="Jones H."/>
            <person name="Stubberfield E."/>
            <person name="Gilson D."/>
            <person name="Shaw L.P."/>
            <person name="Hubbard A.T.M."/>
            <person name="Chau K.K."/>
            <person name="Sebra R."/>
            <person name="Peto T.E.A."/>
            <person name="Crook D.W."/>
            <person name="Read D.S."/>
            <person name="Gweon H.S."/>
            <person name="Walker A.S."/>
            <person name="Stoesser N."/>
            <person name="Smith R.P."/>
            <person name="Anjum M.F."/>
            <person name="On Behalf Of The Rehab Consortium."/>
        </authorList>
    </citation>
    <scope>NUCLEOTIDE SEQUENCE</scope>
    <source>
        <strain evidence="8">RHBSTW-00555</strain>
    </source>
</reference>
<dbReference type="InterPro" id="IPR000847">
    <property type="entry name" value="LysR_HTH_N"/>
</dbReference>
<dbReference type="Gene3D" id="3.40.190.10">
    <property type="entry name" value="Periplasmic binding protein-like II"/>
    <property type="match status" value="2"/>
</dbReference>
<feature type="domain" description="HTH lysR-type" evidence="5">
    <location>
        <begin position="5"/>
        <end position="62"/>
    </location>
</feature>
<evidence type="ECO:0000256" key="3">
    <source>
        <dbReference type="ARBA" id="ARBA00023125"/>
    </source>
</evidence>
<keyword evidence="3" id="KW-0238">DNA-binding</keyword>
<reference evidence="11" key="1">
    <citation type="submission" date="2017-08" db="EMBL/GenBank/DDBJ databases">
        <authorList>
            <person name="Brisse S."/>
        </authorList>
    </citation>
    <scope>NUCLEOTIDE SEQUENCE [LARGE SCALE GENOMIC DNA]</scope>
    <source>
        <strain evidence="11">06D021</strain>
    </source>
</reference>
<dbReference type="GO" id="GO:0003700">
    <property type="term" value="F:DNA-binding transcription factor activity"/>
    <property type="evidence" value="ECO:0007669"/>
    <property type="project" value="InterPro"/>
</dbReference>
<evidence type="ECO:0000256" key="2">
    <source>
        <dbReference type="ARBA" id="ARBA00023015"/>
    </source>
</evidence>
<evidence type="ECO:0000256" key="1">
    <source>
        <dbReference type="ARBA" id="ARBA00009437"/>
    </source>
</evidence>
<evidence type="ECO:0000313" key="9">
    <source>
        <dbReference type="EMBL" id="SNU32800.1"/>
    </source>
</evidence>
<proteinExistence type="inferred from homology"/>
<gene>
    <name evidence="10" type="primary">syrM1_2</name>
    <name evidence="7" type="ORF">AAFL32_22760</name>
    <name evidence="6" type="ORF">HV064_08320</name>
    <name evidence="8" type="ORF">HV234_27015</name>
    <name evidence="9" type="ORF">KOSB73_150023</name>
    <name evidence="10" type="ORF">NCTC9149_06688</name>
</gene>
<sequence length="306" mass="34516">MREELDFKSLRFFSALFRLGNVSPAAEALNVSQPTGSLLLKKLREHFDDPLFVRIGQRMVPTPRADDIAQTIFTILQLVDNQLPGNPEFNPQTNTRNFTIGMTDISQMTLLPPLQALLQQQRAEGITFSVLNIDDQTLGALESGKCDLAIGYLMQLPDSVYQQRLFNQSYVCLAAENHPRIRDSFTAENWRLEKHLAVHVNGTGHGDIDKLLNEYGMPRRIALTLPSFLGAGELVADSELLAVVPEQLANHIINRYPCCSWPLPFSLPEIAIRQVWHQRLHRDPGHIWLRSLIVNLPTTGSNTTIY</sequence>
<evidence type="ECO:0000313" key="7">
    <source>
        <dbReference type="EMBL" id="MEM0626709.1"/>
    </source>
</evidence>
<reference evidence="9" key="2">
    <citation type="submission" date="2017-08" db="EMBL/GenBank/DDBJ databases">
        <authorList>
            <person name="de Groot N.N."/>
        </authorList>
    </citation>
    <scope>NUCLEOTIDE SEQUENCE [LARGE SCALE GENOMIC DNA]</scope>
    <source>
        <strain evidence="9">06D021</strain>
    </source>
</reference>
<evidence type="ECO:0000256" key="4">
    <source>
        <dbReference type="ARBA" id="ARBA00023163"/>
    </source>
</evidence>
<dbReference type="EMBL" id="FZTC01000007">
    <property type="protein sequence ID" value="SNU32800.1"/>
    <property type="molecule type" value="Genomic_DNA"/>
</dbReference>
<evidence type="ECO:0000259" key="5">
    <source>
        <dbReference type="PROSITE" id="PS50931"/>
    </source>
</evidence>
<dbReference type="PROSITE" id="PS50931">
    <property type="entry name" value="HTH_LYSR"/>
    <property type="match status" value="1"/>
</dbReference>
<evidence type="ECO:0000313" key="11">
    <source>
        <dbReference type="Proteomes" id="UP000220639"/>
    </source>
</evidence>
<dbReference type="Pfam" id="PF00126">
    <property type="entry name" value="HTH_1"/>
    <property type="match status" value="1"/>
</dbReference>
<dbReference type="Proteomes" id="UP000557483">
    <property type="component" value="Unassembled WGS sequence"/>
</dbReference>
<evidence type="ECO:0000313" key="10">
    <source>
        <dbReference type="EMBL" id="STW10156.1"/>
    </source>
</evidence>
<keyword evidence="2" id="KW-0805">Transcription regulation</keyword>
<dbReference type="GeneID" id="97397908"/>
<evidence type="ECO:0000313" key="13">
    <source>
        <dbReference type="Proteomes" id="UP000510937"/>
    </source>
</evidence>
<dbReference type="PANTHER" id="PTHR30118:SF15">
    <property type="entry name" value="TRANSCRIPTIONAL REGULATORY PROTEIN"/>
    <property type="match status" value="1"/>
</dbReference>
<dbReference type="EMBL" id="JBCGEM010000023">
    <property type="protein sequence ID" value="MEM0626709.1"/>
    <property type="molecule type" value="Genomic_DNA"/>
</dbReference>
<accession>A0A285AVU3</accession>
<evidence type="ECO:0000313" key="8">
    <source>
        <dbReference type="EMBL" id="QLO54920.1"/>
    </source>
</evidence>
<evidence type="ECO:0000313" key="6">
    <source>
        <dbReference type="EMBL" id="MBA8123904.1"/>
    </source>
</evidence>
<dbReference type="AlphaFoldDB" id="A0A285AVU3"/>
<keyword evidence="15" id="KW-1185">Reference proteome</keyword>
<dbReference type="CDD" id="cd08459">
    <property type="entry name" value="PBP2_DntR_NahR_LinR_like"/>
    <property type="match status" value="1"/>
</dbReference>
<dbReference type="Proteomes" id="UP001458070">
    <property type="component" value="Unassembled WGS sequence"/>
</dbReference>
<reference evidence="10 12" key="3">
    <citation type="submission" date="2018-06" db="EMBL/GenBank/DDBJ databases">
        <authorList>
            <consortium name="Pathogen Informatics"/>
            <person name="Doyle S."/>
        </authorList>
    </citation>
    <scope>NUCLEOTIDE SEQUENCE [LARGE SCALE GENOMIC DNA]</scope>
    <source>
        <strain evidence="10 12">NCTC9149</strain>
    </source>
</reference>
<dbReference type="InterPro" id="IPR036390">
    <property type="entry name" value="WH_DNA-bd_sf"/>
</dbReference>
<dbReference type="InterPro" id="IPR005119">
    <property type="entry name" value="LysR_subst-bd"/>
</dbReference>
<evidence type="ECO:0000313" key="12">
    <source>
        <dbReference type="Proteomes" id="UP000254571"/>
    </source>
</evidence>
<dbReference type="PANTHER" id="PTHR30118">
    <property type="entry name" value="HTH-TYPE TRANSCRIPTIONAL REGULATOR LEUO-RELATED"/>
    <property type="match status" value="1"/>
</dbReference>
<dbReference type="Proteomes" id="UP000220639">
    <property type="component" value="Unassembled WGS sequence"/>
</dbReference>
<dbReference type="PRINTS" id="PR00039">
    <property type="entry name" value="HTHLYSR"/>
</dbReference>
<comment type="similarity">
    <text evidence="1">Belongs to the LysR transcriptional regulatory family.</text>
</comment>
<dbReference type="EMBL" id="UGMX01000002">
    <property type="protein sequence ID" value="STW10156.1"/>
    <property type="molecule type" value="Genomic_DNA"/>
</dbReference>
<dbReference type="SUPFAM" id="SSF53850">
    <property type="entry name" value="Periplasmic binding protein-like II"/>
    <property type="match status" value="1"/>
</dbReference>